<comment type="pathway">
    <text evidence="3 12">Cofactor biosynthesis; tetrahydrofolate biosynthesis; 7,8-dihydrofolate from 2-amino-4-hydroxy-6-hydroxymethyl-7,8-dihydropteridine diphosphate and 4-aminobenzoate: step 1/2.</text>
</comment>
<keyword evidence="10 12" id="KW-0289">Folate biosynthesis</keyword>
<evidence type="ECO:0000256" key="9">
    <source>
        <dbReference type="ARBA" id="ARBA00022842"/>
    </source>
</evidence>
<dbReference type="InterPro" id="IPR006390">
    <property type="entry name" value="DHP_synth_dom"/>
</dbReference>
<sequence>MISAMAWKGFKLDLNDNPCIMGILNTTPDSFSDGGRYLKFDRAVDQGMALVEAGADIIDIGGESSRPFATPVTVQEELDRVIPVIEALSTRIKVPISIDTVKARVAREAVQAGAAIINDISAMEHDPDMASVVFDAQVPVILMHMRGTPETMQIKPTYEDLMGEITTYLGNRIKVALDAGIRQDRIILDPGIGFGKTLAHNLLLIRHIDRIKALGYPVLMGPSRKSFVQKILTQELGRTIKADDPEAEQGTMAASIACLMNGADIVRVHDVKTFAPMARITGAILGHNRRQKC</sequence>
<dbReference type="HOGENOM" id="CLU_008023_0_2_7"/>
<dbReference type="PROSITE" id="PS00793">
    <property type="entry name" value="DHPS_2"/>
    <property type="match status" value="1"/>
</dbReference>
<dbReference type="EC" id="2.5.1.15" evidence="5 12"/>
<evidence type="ECO:0000256" key="7">
    <source>
        <dbReference type="ARBA" id="ARBA00022679"/>
    </source>
</evidence>
<evidence type="ECO:0000256" key="11">
    <source>
        <dbReference type="ARBA" id="ARBA00030193"/>
    </source>
</evidence>
<evidence type="ECO:0000256" key="6">
    <source>
        <dbReference type="ARBA" id="ARBA00016919"/>
    </source>
</evidence>
<dbReference type="PANTHER" id="PTHR20941:SF1">
    <property type="entry name" value="FOLIC ACID SYNTHESIS PROTEIN FOL1"/>
    <property type="match status" value="1"/>
</dbReference>
<evidence type="ECO:0000259" key="13">
    <source>
        <dbReference type="PROSITE" id="PS50972"/>
    </source>
</evidence>
<comment type="similarity">
    <text evidence="4 12">Belongs to the DHPS family.</text>
</comment>
<dbReference type="Proteomes" id="UP000000442">
    <property type="component" value="Chromosome"/>
</dbReference>
<evidence type="ECO:0000256" key="3">
    <source>
        <dbReference type="ARBA" id="ARBA00004763"/>
    </source>
</evidence>
<dbReference type="AlphaFoldDB" id="C0QHR1"/>
<comment type="catalytic activity">
    <reaction evidence="1">
        <text>(7,8-dihydropterin-6-yl)methyl diphosphate + 4-aminobenzoate = 7,8-dihydropteroate + diphosphate</text>
        <dbReference type="Rhea" id="RHEA:19949"/>
        <dbReference type="ChEBI" id="CHEBI:17836"/>
        <dbReference type="ChEBI" id="CHEBI:17839"/>
        <dbReference type="ChEBI" id="CHEBI:33019"/>
        <dbReference type="ChEBI" id="CHEBI:72950"/>
        <dbReference type="EC" id="2.5.1.15"/>
    </reaction>
</comment>
<accession>C0QHR1</accession>
<dbReference type="GO" id="GO:0046872">
    <property type="term" value="F:metal ion binding"/>
    <property type="evidence" value="ECO:0007669"/>
    <property type="project" value="UniProtKB-KW"/>
</dbReference>
<dbReference type="GO" id="GO:0005829">
    <property type="term" value="C:cytosol"/>
    <property type="evidence" value="ECO:0007669"/>
    <property type="project" value="TreeGrafter"/>
</dbReference>
<name>C0QHR1_DESAH</name>
<evidence type="ECO:0000256" key="12">
    <source>
        <dbReference type="RuleBase" id="RU361205"/>
    </source>
</evidence>
<keyword evidence="8 12" id="KW-0479">Metal-binding</keyword>
<dbReference type="PANTHER" id="PTHR20941">
    <property type="entry name" value="FOLATE SYNTHESIS PROTEINS"/>
    <property type="match status" value="1"/>
</dbReference>
<dbReference type="GO" id="GO:0046654">
    <property type="term" value="P:tetrahydrofolate biosynthetic process"/>
    <property type="evidence" value="ECO:0007669"/>
    <property type="project" value="UniProtKB-UniPathway"/>
</dbReference>
<dbReference type="SUPFAM" id="SSF51717">
    <property type="entry name" value="Dihydropteroate synthetase-like"/>
    <property type="match status" value="1"/>
</dbReference>
<dbReference type="UniPathway" id="UPA00077">
    <property type="reaction ID" value="UER00156"/>
</dbReference>
<keyword evidence="9 12" id="KW-0460">Magnesium</keyword>
<dbReference type="EMBL" id="CP001087">
    <property type="protein sequence ID" value="ACN13619.1"/>
    <property type="molecule type" value="Genomic_DNA"/>
</dbReference>
<evidence type="ECO:0000256" key="10">
    <source>
        <dbReference type="ARBA" id="ARBA00022909"/>
    </source>
</evidence>
<dbReference type="GO" id="GO:0046656">
    <property type="term" value="P:folic acid biosynthetic process"/>
    <property type="evidence" value="ECO:0007669"/>
    <property type="project" value="UniProtKB-KW"/>
</dbReference>
<organism evidence="14 15">
    <name type="scientific">Desulforapulum autotrophicum (strain ATCC 43914 / DSM 3382 / VKM B-1955 / HRM2)</name>
    <name type="common">Desulfobacterium autotrophicum</name>
    <dbReference type="NCBI Taxonomy" id="177437"/>
    <lineage>
        <taxon>Bacteria</taxon>
        <taxon>Pseudomonadati</taxon>
        <taxon>Thermodesulfobacteriota</taxon>
        <taxon>Desulfobacteria</taxon>
        <taxon>Desulfobacterales</taxon>
        <taxon>Desulfobacteraceae</taxon>
        <taxon>Desulforapulum</taxon>
    </lineage>
</organism>
<dbReference type="InterPro" id="IPR000489">
    <property type="entry name" value="Pterin-binding_dom"/>
</dbReference>
<evidence type="ECO:0000256" key="8">
    <source>
        <dbReference type="ARBA" id="ARBA00022723"/>
    </source>
</evidence>
<dbReference type="NCBIfam" id="TIGR01496">
    <property type="entry name" value="DHPS"/>
    <property type="match status" value="1"/>
</dbReference>
<dbReference type="PROSITE" id="PS00792">
    <property type="entry name" value="DHPS_1"/>
    <property type="match status" value="1"/>
</dbReference>
<dbReference type="RefSeq" id="WP_012662868.1">
    <property type="nucleotide sequence ID" value="NC_012108.1"/>
</dbReference>
<dbReference type="CDD" id="cd00739">
    <property type="entry name" value="DHPS"/>
    <property type="match status" value="1"/>
</dbReference>
<evidence type="ECO:0000313" key="14">
    <source>
        <dbReference type="EMBL" id="ACN13619.1"/>
    </source>
</evidence>
<comment type="cofactor">
    <cofactor evidence="2 12">
        <name>Mg(2+)</name>
        <dbReference type="ChEBI" id="CHEBI:18420"/>
    </cofactor>
</comment>
<dbReference type="eggNOG" id="COG0294">
    <property type="taxonomic scope" value="Bacteria"/>
</dbReference>
<protein>
    <recommendedName>
        <fullName evidence="6 12">Dihydropteroate synthase</fullName>
        <shortName evidence="12">DHPS</shortName>
        <ecNumber evidence="5 12">2.5.1.15</ecNumber>
    </recommendedName>
    <alternativeName>
        <fullName evidence="11 12">Dihydropteroate pyrophosphorylase</fullName>
    </alternativeName>
</protein>
<evidence type="ECO:0000256" key="1">
    <source>
        <dbReference type="ARBA" id="ARBA00000012"/>
    </source>
</evidence>
<keyword evidence="7 12" id="KW-0808">Transferase</keyword>
<evidence type="ECO:0000256" key="2">
    <source>
        <dbReference type="ARBA" id="ARBA00001946"/>
    </source>
</evidence>
<keyword evidence="15" id="KW-1185">Reference proteome</keyword>
<dbReference type="FunFam" id="3.20.20.20:FF:000006">
    <property type="entry name" value="Dihydropteroate synthase"/>
    <property type="match status" value="1"/>
</dbReference>
<dbReference type="InterPro" id="IPR045031">
    <property type="entry name" value="DHP_synth-like"/>
</dbReference>
<feature type="domain" description="Pterin-binding" evidence="13">
    <location>
        <begin position="18"/>
        <end position="279"/>
    </location>
</feature>
<evidence type="ECO:0000256" key="5">
    <source>
        <dbReference type="ARBA" id="ARBA00012458"/>
    </source>
</evidence>
<dbReference type="OrthoDB" id="9811744at2"/>
<dbReference type="GO" id="GO:0004156">
    <property type="term" value="F:dihydropteroate synthase activity"/>
    <property type="evidence" value="ECO:0007669"/>
    <property type="project" value="UniProtKB-EC"/>
</dbReference>
<comment type="function">
    <text evidence="12">Catalyzes the condensation of para-aminobenzoate (pABA) with 6-hydroxymethyl-7,8-dihydropterin diphosphate (DHPt-PP) to form 7,8-dihydropteroate (H2Pte), the immediate precursor of folate derivatives.</text>
</comment>
<dbReference type="Gene3D" id="3.20.20.20">
    <property type="entry name" value="Dihydropteroate synthase-like"/>
    <property type="match status" value="1"/>
</dbReference>
<evidence type="ECO:0000256" key="4">
    <source>
        <dbReference type="ARBA" id="ARBA00009503"/>
    </source>
</evidence>
<proteinExistence type="inferred from homology"/>
<dbReference type="KEGG" id="dat:HRM2_05050"/>
<gene>
    <name evidence="14" type="primary">folP</name>
    <name evidence="14" type="ordered locus">HRM2_05050</name>
</gene>
<dbReference type="STRING" id="177437.HRM2_05050"/>
<evidence type="ECO:0000313" key="15">
    <source>
        <dbReference type="Proteomes" id="UP000000442"/>
    </source>
</evidence>
<reference evidence="14 15" key="1">
    <citation type="journal article" date="2009" name="Environ. Microbiol.">
        <title>Genome sequence of Desulfobacterium autotrophicum HRM2, a marine sulfate reducer oxidizing organic carbon completely to carbon dioxide.</title>
        <authorList>
            <person name="Strittmatter A.W."/>
            <person name="Liesegang H."/>
            <person name="Rabus R."/>
            <person name="Decker I."/>
            <person name="Amann J."/>
            <person name="Andres S."/>
            <person name="Henne A."/>
            <person name="Fricke W.F."/>
            <person name="Martinez-Arias R."/>
            <person name="Bartels D."/>
            <person name="Goesmann A."/>
            <person name="Krause L."/>
            <person name="Puehler A."/>
            <person name="Klenk H.P."/>
            <person name="Richter M."/>
            <person name="Schuler M."/>
            <person name="Gloeckner F.O."/>
            <person name="Meyerdierks A."/>
            <person name="Gottschalk G."/>
            <person name="Amann R."/>
        </authorList>
    </citation>
    <scope>NUCLEOTIDE SEQUENCE [LARGE SCALE GENOMIC DNA]</scope>
    <source>
        <strain evidence="15">ATCC 43914 / DSM 3382 / HRM2</strain>
    </source>
</reference>
<dbReference type="Pfam" id="PF00809">
    <property type="entry name" value="Pterin_bind"/>
    <property type="match status" value="1"/>
</dbReference>
<dbReference type="InterPro" id="IPR011005">
    <property type="entry name" value="Dihydropteroate_synth-like_sf"/>
</dbReference>
<dbReference type="PROSITE" id="PS50972">
    <property type="entry name" value="PTERIN_BINDING"/>
    <property type="match status" value="1"/>
</dbReference>